<dbReference type="RefSeq" id="WP_063382516.1">
    <property type="nucleotide sequence ID" value="NZ_AUXX01000045.1"/>
</dbReference>
<protein>
    <recommendedName>
        <fullName evidence="4">Lipid/polyisoprenoid-binding YceI-like domain-containing protein</fullName>
    </recommendedName>
</protein>
<reference evidence="2 3" key="1">
    <citation type="submission" date="2013-07" db="EMBL/GenBank/DDBJ databases">
        <title>Comparative Genomic and Metabolomic Analysis of Twelve Strains of Pseudoalteromonas luteoviolacea.</title>
        <authorList>
            <person name="Vynne N.G."/>
            <person name="Mansson M."/>
            <person name="Gram L."/>
        </authorList>
    </citation>
    <scope>NUCLEOTIDE SEQUENCE [LARGE SCALE GENOMIC DNA]</scope>
    <source>
        <strain evidence="2 3">S4060-1</strain>
    </source>
</reference>
<gene>
    <name evidence="2" type="ORF">N478_04770</name>
</gene>
<evidence type="ECO:0000256" key="1">
    <source>
        <dbReference type="SAM" id="SignalP"/>
    </source>
</evidence>
<accession>A0A167JMX5</accession>
<evidence type="ECO:0008006" key="4">
    <source>
        <dbReference type="Google" id="ProtNLM"/>
    </source>
</evidence>
<feature type="chain" id="PRO_5007888926" description="Lipid/polyisoprenoid-binding YceI-like domain-containing protein" evidence="1">
    <location>
        <begin position="22"/>
        <end position="193"/>
    </location>
</feature>
<dbReference type="EMBL" id="AUXX01000045">
    <property type="protein sequence ID" value="KZN61383.1"/>
    <property type="molecule type" value="Genomic_DNA"/>
</dbReference>
<evidence type="ECO:0000313" key="2">
    <source>
        <dbReference type="EMBL" id="KZN61383.1"/>
    </source>
</evidence>
<dbReference type="PROSITE" id="PS51257">
    <property type="entry name" value="PROKAR_LIPOPROTEIN"/>
    <property type="match status" value="1"/>
</dbReference>
<proteinExistence type="predicted"/>
<evidence type="ECO:0000313" key="3">
    <source>
        <dbReference type="Proteomes" id="UP000076661"/>
    </source>
</evidence>
<dbReference type="PATRIC" id="fig|1365257.3.peg.4268"/>
<keyword evidence="1" id="KW-0732">Signal</keyword>
<sequence>MYKYILLALVFLSGCTASLWATNYKKESLNGFYVKSDTKELFVTTTKTAYLLGIDAQFGEALELSREVEFIPTFEDFRLDEKNNVVGSVTLTMKEKSPPIELVVKLVALGFEQQPSSNRLLLKRELKGKRYIIEGELPLEKLEKEYTIMVAQPRTFSETAGKVIATPATITIDAVVTVPAVFFAAAVMAAGSP</sequence>
<feature type="signal peptide" evidence="1">
    <location>
        <begin position="1"/>
        <end position="21"/>
    </location>
</feature>
<dbReference type="AlphaFoldDB" id="A0A167JMX5"/>
<comment type="caution">
    <text evidence="2">The sequence shown here is derived from an EMBL/GenBank/DDBJ whole genome shotgun (WGS) entry which is preliminary data.</text>
</comment>
<name>A0A167JMX5_9GAMM</name>
<dbReference type="Proteomes" id="UP000076661">
    <property type="component" value="Unassembled WGS sequence"/>
</dbReference>
<organism evidence="2 3">
    <name type="scientific">Pseudoalteromonas luteoviolacea S4060-1</name>
    <dbReference type="NCBI Taxonomy" id="1365257"/>
    <lineage>
        <taxon>Bacteria</taxon>
        <taxon>Pseudomonadati</taxon>
        <taxon>Pseudomonadota</taxon>
        <taxon>Gammaproteobacteria</taxon>
        <taxon>Alteromonadales</taxon>
        <taxon>Pseudoalteromonadaceae</taxon>
        <taxon>Pseudoalteromonas</taxon>
    </lineage>
</organism>